<gene>
    <name evidence="2" type="ORF">RI555_16635</name>
</gene>
<dbReference type="AlphaFoldDB" id="A0AAW8WKN3"/>
<dbReference type="Pfam" id="PF08867">
    <property type="entry name" value="FRG"/>
    <property type="match status" value="1"/>
</dbReference>
<evidence type="ECO:0000259" key="1">
    <source>
        <dbReference type="Pfam" id="PF08867"/>
    </source>
</evidence>
<dbReference type="EMBL" id="JAVLAO010000003">
    <property type="protein sequence ID" value="MDT7040541.1"/>
    <property type="molecule type" value="Genomic_DNA"/>
</dbReference>
<sequence length="119" mass="13573">MQSYMQHFGLPTRLLDVTTNALVALYFACQSHLDSEGYETDGIVTMFISNKTQNIDNYTYYSSRSDTVEVLSTLALMDEVKKKAIYDSDKKVSLHNVEDEPIRLVISGENKQKILKELD</sequence>
<dbReference type="InterPro" id="IPR014966">
    <property type="entry name" value="FRG-dom"/>
</dbReference>
<comment type="caution">
    <text evidence="2">The sequence shown here is derived from an EMBL/GenBank/DDBJ whole genome shotgun (WGS) entry which is preliminary data.</text>
</comment>
<reference evidence="2" key="1">
    <citation type="submission" date="2023-08" db="EMBL/GenBank/DDBJ databases">
        <authorList>
            <person name="Page C.A."/>
            <person name="Perez-Diaz I.M."/>
        </authorList>
    </citation>
    <scope>NUCLEOTIDE SEQUENCE</scope>
    <source>
        <strain evidence="2">1.8.9</strain>
    </source>
</reference>
<dbReference type="RefSeq" id="WP_367115252.1">
    <property type="nucleotide sequence ID" value="NZ_JAHLEP010000044.1"/>
</dbReference>
<dbReference type="Proteomes" id="UP001263852">
    <property type="component" value="Unassembled WGS sequence"/>
</dbReference>
<protein>
    <submittedName>
        <fullName evidence="2">FRG domain-containing protein</fullName>
    </submittedName>
</protein>
<organism evidence="2 3">
    <name type="scientific">Lactiplantibacillus pentosus</name>
    <name type="common">Lactobacillus pentosus</name>
    <dbReference type="NCBI Taxonomy" id="1589"/>
    <lineage>
        <taxon>Bacteria</taxon>
        <taxon>Bacillati</taxon>
        <taxon>Bacillota</taxon>
        <taxon>Bacilli</taxon>
        <taxon>Lactobacillales</taxon>
        <taxon>Lactobacillaceae</taxon>
        <taxon>Lactiplantibacillus</taxon>
    </lineage>
</organism>
<proteinExistence type="predicted"/>
<feature type="domain" description="FRG" evidence="1">
    <location>
        <begin position="3"/>
        <end position="35"/>
    </location>
</feature>
<accession>A0AAW8WKN3</accession>
<name>A0AAW8WKN3_LACPE</name>
<evidence type="ECO:0000313" key="3">
    <source>
        <dbReference type="Proteomes" id="UP001263852"/>
    </source>
</evidence>
<evidence type="ECO:0000313" key="2">
    <source>
        <dbReference type="EMBL" id="MDT7040541.1"/>
    </source>
</evidence>